<dbReference type="STRING" id="1300341.I595_2790"/>
<dbReference type="EMBL" id="LDJX01000006">
    <property type="protein sequence ID" value="KPM30813.1"/>
    <property type="molecule type" value="Genomic_DNA"/>
</dbReference>
<dbReference type="AlphaFoldDB" id="A0A0P7ASH8"/>
<evidence type="ECO:0000313" key="2">
    <source>
        <dbReference type="EMBL" id="KPM30813.1"/>
    </source>
</evidence>
<evidence type="ECO:0000256" key="1">
    <source>
        <dbReference type="SAM" id="Phobius"/>
    </source>
</evidence>
<dbReference type="Pfam" id="PF13858">
    <property type="entry name" value="DUF4199"/>
    <property type="match status" value="1"/>
</dbReference>
<proteinExistence type="predicted"/>
<keyword evidence="1" id="KW-0812">Transmembrane</keyword>
<sequence length="176" mass="19912">MRHLKSNFVTLRSINENIMKKFKTEIKWGILFTLAQLAWMFLEKALGWHDTHIAKHAIYTNFFAIIAVAIFVFALLEKRNKDLNGKMTWTQGFVSGIVISVVVAILAPLAQYLTHEFITPNFFKNAIEHAVNTVGMTPENAEAWFNFNSYVIQSTFGALAMGVVTAAIVALFVRKK</sequence>
<dbReference type="Proteomes" id="UP000050280">
    <property type="component" value="Unassembled WGS sequence"/>
</dbReference>
<keyword evidence="1" id="KW-0472">Membrane</keyword>
<protein>
    <recommendedName>
        <fullName evidence="4">DUF4199 domain-containing protein</fullName>
    </recommendedName>
</protein>
<organism evidence="2 3">
    <name type="scientific">Croceitalea dokdonensis DOKDO 023</name>
    <dbReference type="NCBI Taxonomy" id="1300341"/>
    <lineage>
        <taxon>Bacteria</taxon>
        <taxon>Pseudomonadati</taxon>
        <taxon>Bacteroidota</taxon>
        <taxon>Flavobacteriia</taxon>
        <taxon>Flavobacteriales</taxon>
        <taxon>Flavobacteriaceae</taxon>
        <taxon>Croceitalea</taxon>
    </lineage>
</organism>
<keyword evidence="1" id="KW-1133">Transmembrane helix</keyword>
<evidence type="ECO:0000313" key="3">
    <source>
        <dbReference type="Proteomes" id="UP000050280"/>
    </source>
</evidence>
<keyword evidence="3" id="KW-1185">Reference proteome</keyword>
<reference evidence="2 3" key="1">
    <citation type="submission" date="2015-09" db="EMBL/GenBank/DDBJ databases">
        <title>Genome sequence of the marine flavobacterium Croceitalea dokdonensis DOKDO 023 that contains proton- and sodium-pumping rhodopsins.</title>
        <authorList>
            <person name="Kwon S.-K."/>
            <person name="Lee H.K."/>
            <person name="Kwak M.-J."/>
            <person name="Kim J.F."/>
        </authorList>
    </citation>
    <scope>NUCLEOTIDE SEQUENCE [LARGE SCALE GENOMIC DNA]</scope>
    <source>
        <strain evidence="2 3">DOKDO 023</strain>
    </source>
</reference>
<evidence type="ECO:0008006" key="4">
    <source>
        <dbReference type="Google" id="ProtNLM"/>
    </source>
</evidence>
<gene>
    <name evidence="2" type="ORF">I595_2790</name>
</gene>
<feature type="transmembrane region" description="Helical" evidence="1">
    <location>
        <begin position="150"/>
        <end position="173"/>
    </location>
</feature>
<accession>A0A0P7ASH8</accession>
<feature type="transmembrane region" description="Helical" evidence="1">
    <location>
        <begin position="57"/>
        <end position="76"/>
    </location>
</feature>
<comment type="caution">
    <text evidence="2">The sequence shown here is derived from an EMBL/GenBank/DDBJ whole genome shotgun (WGS) entry which is preliminary data.</text>
</comment>
<feature type="transmembrane region" description="Helical" evidence="1">
    <location>
        <begin position="88"/>
        <end position="110"/>
    </location>
</feature>
<dbReference type="InterPro" id="IPR025250">
    <property type="entry name" value="DUF4199"/>
</dbReference>
<name>A0A0P7ASH8_9FLAO</name>